<evidence type="ECO:0000259" key="4">
    <source>
        <dbReference type="PROSITE" id="PS50041"/>
    </source>
</evidence>
<dbReference type="InterPro" id="IPR016187">
    <property type="entry name" value="CTDL_fold"/>
</dbReference>
<feature type="coiled-coil region" evidence="2">
    <location>
        <begin position="94"/>
        <end position="153"/>
    </location>
</feature>
<dbReference type="CDD" id="cd14686">
    <property type="entry name" value="bZIP"/>
    <property type="match status" value="1"/>
</dbReference>
<dbReference type="SUPFAM" id="SSF56436">
    <property type="entry name" value="C-type lectin-like"/>
    <property type="match status" value="1"/>
</dbReference>
<keyword evidence="3" id="KW-0812">Transmembrane</keyword>
<dbReference type="InterPro" id="IPR001304">
    <property type="entry name" value="C-type_lectin-like"/>
</dbReference>
<dbReference type="PANTHER" id="PTHR45710:SF26">
    <property type="entry name" value="RH26557P"/>
    <property type="match status" value="1"/>
</dbReference>
<feature type="domain" description="C-type lectin" evidence="4">
    <location>
        <begin position="202"/>
        <end position="314"/>
    </location>
</feature>
<evidence type="ECO:0000256" key="1">
    <source>
        <dbReference type="ARBA" id="ARBA00004401"/>
    </source>
</evidence>
<accession>A0AAV1QDY3</accession>
<evidence type="ECO:0000256" key="3">
    <source>
        <dbReference type="SAM" id="Phobius"/>
    </source>
</evidence>
<keyword evidence="3" id="KW-1133">Transmembrane helix</keyword>
<dbReference type="PANTHER" id="PTHR45710">
    <property type="entry name" value="C-TYPE LECTIN DOMAIN-CONTAINING PROTEIN 180"/>
    <property type="match status" value="1"/>
</dbReference>
<evidence type="ECO:0000256" key="2">
    <source>
        <dbReference type="SAM" id="Coils"/>
    </source>
</evidence>
<dbReference type="AlphaFoldDB" id="A0AAV1QDY3"/>
<protein>
    <submittedName>
        <fullName evidence="5">CD209 antigen-like</fullName>
    </submittedName>
</protein>
<dbReference type="Pfam" id="PF00059">
    <property type="entry name" value="Lectin_C"/>
    <property type="match status" value="1"/>
</dbReference>
<keyword evidence="3" id="KW-0472">Membrane</keyword>
<dbReference type="GO" id="GO:0005886">
    <property type="term" value="C:plasma membrane"/>
    <property type="evidence" value="ECO:0007669"/>
    <property type="project" value="UniProtKB-SubCell"/>
</dbReference>
<comment type="subcellular location">
    <subcellularLocation>
        <location evidence="1">Cell membrane</location>
        <topology evidence="1">Single-pass type II membrane protein</topology>
    </subcellularLocation>
</comment>
<reference evidence="5 6" key="1">
    <citation type="submission" date="2024-01" db="EMBL/GenBank/DDBJ databases">
        <authorList>
            <person name="Alioto T."/>
            <person name="Alioto T."/>
            <person name="Gomez Garrido J."/>
        </authorList>
    </citation>
    <scope>NUCLEOTIDE SEQUENCE [LARGE SCALE GENOMIC DNA]</scope>
</reference>
<keyword evidence="2" id="KW-0175">Coiled coil</keyword>
<dbReference type="PROSITE" id="PS50041">
    <property type="entry name" value="C_TYPE_LECTIN_2"/>
    <property type="match status" value="1"/>
</dbReference>
<dbReference type="InterPro" id="IPR016186">
    <property type="entry name" value="C-type_lectin-like/link_sf"/>
</dbReference>
<sequence>MTTEKRETTFTDNVYEAGEGIEEEDVYVNAEHNTGDKTPDTSDKRFRPFIPVAVGWVILLVIMVLRIHFTSVISTKLSNEIKSSDQANRHLSAVIKAKENFSSLTDQLKAENQQLKEENQQMKEENQQMKEENQQLKAENQQLRAGNENTTTTSPLRIRVTPTWMTWIETTSPWWNQTEWRSYYYKRKKRQAEPCQSGWFHFQDSCYAIWSNTSSSWEEARDDCRGKTADLVVIESPEEQEFISYITQTGLRISSYWISLRAEADGWQLVNGSDLTKDVRMQQPADGHRCAIFAQESNGWKAVSCQLKYGWICEKKASSD</sequence>
<name>A0AAV1QDY3_SCOSC</name>
<evidence type="ECO:0000313" key="6">
    <source>
        <dbReference type="Proteomes" id="UP001314229"/>
    </source>
</evidence>
<feature type="transmembrane region" description="Helical" evidence="3">
    <location>
        <begin position="49"/>
        <end position="69"/>
    </location>
</feature>
<organism evidence="5 6">
    <name type="scientific">Scomber scombrus</name>
    <name type="common">Atlantic mackerel</name>
    <name type="synonym">Scomber vernalis</name>
    <dbReference type="NCBI Taxonomy" id="13677"/>
    <lineage>
        <taxon>Eukaryota</taxon>
        <taxon>Metazoa</taxon>
        <taxon>Chordata</taxon>
        <taxon>Craniata</taxon>
        <taxon>Vertebrata</taxon>
        <taxon>Euteleostomi</taxon>
        <taxon>Actinopterygii</taxon>
        <taxon>Neopterygii</taxon>
        <taxon>Teleostei</taxon>
        <taxon>Neoteleostei</taxon>
        <taxon>Acanthomorphata</taxon>
        <taxon>Pelagiaria</taxon>
        <taxon>Scombriformes</taxon>
        <taxon>Scombridae</taxon>
        <taxon>Scomber</taxon>
    </lineage>
</organism>
<dbReference type="InterPro" id="IPR050828">
    <property type="entry name" value="C-type_lectin/matrix_domain"/>
</dbReference>
<evidence type="ECO:0000313" key="5">
    <source>
        <dbReference type="EMBL" id="CAK6981663.1"/>
    </source>
</evidence>
<keyword evidence="6" id="KW-1185">Reference proteome</keyword>
<gene>
    <name evidence="5" type="ORF">FSCOSCO3_A021478</name>
</gene>
<proteinExistence type="predicted"/>
<dbReference type="Gene3D" id="3.10.100.10">
    <property type="entry name" value="Mannose-Binding Protein A, subunit A"/>
    <property type="match status" value="1"/>
</dbReference>
<dbReference type="SMART" id="SM00034">
    <property type="entry name" value="CLECT"/>
    <property type="match status" value="1"/>
</dbReference>
<dbReference type="Proteomes" id="UP001314229">
    <property type="component" value="Unassembled WGS sequence"/>
</dbReference>
<dbReference type="EMBL" id="CAWUFR010000863">
    <property type="protein sequence ID" value="CAK6981663.1"/>
    <property type="molecule type" value="Genomic_DNA"/>
</dbReference>
<comment type="caution">
    <text evidence="5">The sequence shown here is derived from an EMBL/GenBank/DDBJ whole genome shotgun (WGS) entry which is preliminary data.</text>
</comment>